<keyword evidence="2" id="KW-1185">Reference proteome</keyword>
<gene>
    <name evidence="1" type="ORF">P857_44</name>
</gene>
<evidence type="ECO:0000313" key="2">
    <source>
        <dbReference type="Proteomes" id="UP000018951"/>
    </source>
</evidence>
<evidence type="ECO:0000313" key="1">
    <source>
        <dbReference type="EMBL" id="ETO91596.1"/>
    </source>
</evidence>
<dbReference type="EMBL" id="AXCJ01000002">
    <property type="protein sequence ID" value="ETO91596.1"/>
    <property type="molecule type" value="Genomic_DNA"/>
</dbReference>
<dbReference type="STRING" id="1401685.P857_44"/>
<reference evidence="1 2" key="1">
    <citation type="journal article" date="2013" name="PLoS ONE">
        <title>Bacterial endosymbiosis in a chordate host: long-term co-evolution and conservation of secondary metabolism.</title>
        <authorList>
            <person name="Kwan J.C."/>
            <person name="Schmidt E.W."/>
        </authorList>
    </citation>
    <scope>NUCLEOTIDE SEQUENCE [LARGE SCALE GENOMIC DNA]</scope>
    <source>
        <strain evidence="2">L6</strain>
    </source>
</reference>
<dbReference type="Proteomes" id="UP000018951">
    <property type="component" value="Unassembled WGS sequence"/>
</dbReference>
<dbReference type="InterPro" id="IPR027417">
    <property type="entry name" value="P-loop_NTPase"/>
</dbReference>
<dbReference type="AlphaFoldDB" id="W2UZK7"/>
<proteinExistence type="predicted"/>
<name>W2UZK7_9RICK</name>
<comment type="caution">
    <text evidence="1">The sequence shown here is derived from an EMBL/GenBank/DDBJ whole genome shotgun (WGS) entry which is preliminary data.</text>
</comment>
<dbReference type="SUPFAM" id="SSF52540">
    <property type="entry name" value="P-loop containing nucleoside triphosphate hydrolases"/>
    <property type="match status" value="1"/>
</dbReference>
<protein>
    <recommendedName>
        <fullName evidence="3">Chromosomal replication initiator protein DnaA domain-containing protein</fullName>
    </recommendedName>
</protein>
<evidence type="ECO:0008006" key="3">
    <source>
        <dbReference type="Google" id="ProtNLM"/>
    </source>
</evidence>
<sequence length="215" mass="25225">MKQLNLFSYASDDSSNYLEEDYILANTNQQAYETIMNRCWHSMLLHGNKGSGKSYLLNMWRSKHNAHNIRHGLELNCTHFYIDDLDTCLTKEEEQILLLISNLSLNKKAKILIASSISIMNIDFQNIDLRLRLLSIQKVTLQNPSENLRYVIIAKAFYIRKLRVDNKVIKFLDKRFGGCYRDVIRFIDYLVQDGSCQTNRTLTIQYVKKILNYLD</sequence>
<dbReference type="Gene3D" id="3.40.50.300">
    <property type="entry name" value="P-loop containing nucleotide triphosphate hydrolases"/>
    <property type="match status" value="1"/>
</dbReference>
<organism evidence="1 2">
    <name type="scientific">Candidatus Xenolissoclinum pacificiensis L6</name>
    <dbReference type="NCBI Taxonomy" id="1401685"/>
    <lineage>
        <taxon>Bacteria</taxon>
        <taxon>Pseudomonadati</taxon>
        <taxon>Pseudomonadota</taxon>
        <taxon>Alphaproteobacteria</taxon>
        <taxon>Rickettsiales</taxon>
        <taxon>Anaplasmataceae</taxon>
        <taxon>Candidatus Xenolissoclinum</taxon>
    </lineage>
</organism>
<accession>W2UZK7</accession>